<keyword evidence="2" id="KW-0812">Transmembrane</keyword>
<name>A0A2W2BL40_9ACTN</name>
<comment type="caution">
    <text evidence="4">The sequence shown here is derived from an EMBL/GenBank/DDBJ whole genome shotgun (WGS) entry which is preliminary data.</text>
</comment>
<keyword evidence="2" id="KW-0472">Membrane</keyword>
<dbReference type="InterPro" id="IPR052710">
    <property type="entry name" value="CAAX_protease"/>
</dbReference>
<feature type="transmembrane region" description="Helical" evidence="2">
    <location>
        <begin position="107"/>
        <end position="127"/>
    </location>
</feature>
<dbReference type="PANTHER" id="PTHR36435:SF1">
    <property type="entry name" value="CAAX AMINO TERMINAL PROTEASE FAMILY PROTEIN"/>
    <property type="match status" value="1"/>
</dbReference>
<feature type="transmembrane region" description="Helical" evidence="2">
    <location>
        <begin position="28"/>
        <end position="48"/>
    </location>
</feature>
<feature type="domain" description="CAAX prenyl protease 2/Lysostaphin resistance protein A-like" evidence="3">
    <location>
        <begin position="151"/>
        <end position="238"/>
    </location>
</feature>
<keyword evidence="5" id="KW-1185">Reference proteome</keyword>
<accession>A0A2W2BL40</accession>
<dbReference type="GO" id="GO:0080120">
    <property type="term" value="P:CAAX-box protein maturation"/>
    <property type="evidence" value="ECO:0007669"/>
    <property type="project" value="UniProtKB-ARBA"/>
</dbReference>
<dbReference type="GO" id="GO:0006508">
    <property type="term" value="P:proteolysis"/>
    <property type="evidence" value="ECO:0007669"/>
    <property type="project" value="UniProtKB-KW"/>
</dbReference>
<keyword evidence="2" id="KW-1133">Transmembrane helix</keyword>
<feature type="transmembrane region" description="Helical" evidence="2">
    <location>
        <begin position="147"/>
        <end position="166"/>
    </location>
</feature>
<sequence length="250" mass="26122">MHTATRPEPARPGRTAPARPTPPPATRFTWLDLVIVLVVGFGLANATVADLLARGPAALGASEVVAMSVAWLLINGVQLLVGLAVTYRRFGAVRAPLLLHRPRAAQLRAAGGWGLAKAALTLALLLVLPAALTADGGGEGGYPAGPLLAQFTFALFFGAIASPVYEEVLYRGVFFQGLAARLPAVTAIVLSAGFFAVMHLPRGFNTTSAFVAGLIFAWLLHRHRNLWVPIVAHAVSNGTLVLLAFAAQAA</sequence>
<feature type="compositionally biased region" description="Low complexity" evidence="1">
    <location>
        <begin position="1"/>
        <end position="18"/>
    </location>
</feature>
<dbReference type="GO" id="GO:0008237">
    <property type="term" value="F:metallopeptidase activity"/>
    <property type="evidence" value="ECO:0007669"/>
    <property type="project" value="UniProtKB-KW"/>
</dbReference>
<organism evidence="4 5">
    <name type="scientific">Micromonospora endophytica</name>
    <dbReference type="NCBI Taxonomy" id="515350"/>
    <lineage>
        <taxon>Bacteria</taxon>
        <taxon>Bacillati</taxon>
        <taxon>Actinomycetota</taxon>
        <taxon>Actinomycetes</taxon>
        <taxon>Micromonosporales</taxon>
        <taxon>Micromonosporaceae</taxon>
        <taxon>Micromonospora</taxon>
    </lineage>
</organism>
<evidence type="ECO:0000256" key="2">
    <source>
        <dbReference type="SAM" id="Phobius"/>
    </source>
</evidence>
<keyword evidence="4" id="KW-0645">Protease</keyword>
<dbReference type="Proteomes" id="UP000248627">
    <property type="component" value="Unassembled WGS sequence"/>
</dbReference>
<dbReference type="GO" id="GO:0004175">
    <property type="term" value="F:endopeptidase activity"/>
    <property type="evidence" value="ECO:0007669"/>
    <property type="project" value="UniProtKB-ARBA"/>
</dbReference>
<feature type="region of interest" description="Disordered" evidence="1">
    <location>
        <begin position="1"/>
        <end position="23"/>
    </location>
</feature>
<protein>
    <submittedName>
        <fullName evidence="4">CPBP family intramembrane metalloprotease</fullName>
    </submittedName>
</protein>
<feature type="transmembrane region" description="Helical" evidence="2">
    <location>
        <begin position="68"/>
        <end position="87"/>
    </location>
</feature>
<dbReference type="OrthoDB" id="3693644at2"/>
<evidence type="ECO:0000256" key="1">
    <source>
        <dbReference type="SAM" id="MobiDB-lite"/>
    </source>
</evidence>
<feature type="transmembrane region" description="Helical" evidence="2">
    <location>
        <begin position="203"/>
        <end position="220"/>
    </location>
</feature>
<dbReference type="EMBL" id="POTX01000256">
    <property type="protein sequence ID" value="PZF87795.1"/>
    <property type="molecule type" value="Genomic_DNA"/>
</dbReference>
<dbReference type="AlphaFoldDB" id="A0A2W2BL40"/>
<feature type="transmembrane region" description="Helical" evidence="2">
    <location>
        <begin position="178"/>
        <end position="197"/>
    </location>
</feature>
<gene>
    <name evidence="4" type="ORF">C1I93_25800</name>
</gene>
<dbReference type="RefSeq" id="WP_111245882.1">
    <property type="nucleotide sequence ID" value="NZ_AP023358.1"/>
</dbReference>
<reference evidence="4 5" key="1">
    <citation type="submission" date="2018-01" db="EMBL/GenBank/DDBJ databases">
        <title>Draft genome sequence of Jishengella endophytica.</title>
        <authorList>
            <person name="Sahin N."/>
            <person name="Ay H."/>
            <person name="Saygin H."/>
        </authorList>
    </citation>
    <scope>NUCLEOTIDE SEQUENCE [LARGE SCALE GENOMIC DNA]</scope>
    <source>
        <strain evidence="4 5">DSM 45430</strain>
    </source>
</reference>
<dbReference type="InterPro" id="IPR003675">
    <property type="entry name" value="Rce1/LyrA-like_dom"/>
</dbReference>
<evidence type="ECO:0000313" key="5">
    <source>
        <dbReference type="Proteomes" id="UP000248627"/>
    </source>
</evidence>
<dbReference type="Pfam" id="PF02517">
    <property type="entry name" value="Rce1-like"/>
    <property type="match status" value="1"/>
</dbReference>
<keyword evidence="4" id="KW-0482">Metalloprotease</keyword>
<evidence type="ECO:0000313" key="4">
    <source>
        <dbReference type="EMBL" id="PZF87795.1"/>
    </source>
</evidence>
<keyword evidence="4" id="KW-0378">Hydrolase</keyword>
<dbReference type="PANTHER" id="PTHR36435">
    <property type="entry name" value="SLR1288 PROTEIN"/>
    <property type="match status" value="1"/>
</dbReference>
<feature type="transmembrane region" description="Helical" evidence="2">
    <location>
        <begin position="227"/>
        <end position="247"/>
    </location>
</feature>
<proteinExistence type="predicted"/>
<evidence type="ECO:0000259" key="3">
    <source>
        <dbReference type="Pfam" id="PF02517"/>
    </source>
</evidence>